<proteinExistence type="predicted"/>
<reference evidence="1 2" key="1">
    <citation type="submission" date="2019-03" db="EMBL/GenBank/DDBJ databases">
        <title>First draft genome of Liparis tanakae, snailfish: a comprehensive survey of snailfish specific genes.</title>
        <authorList>
            <person name="Kim W."/>
            <person name="Song I."/>
            <person name="Jeong J.-H."/>
            <person name="Kim D."/>
            <person name="Kim S."/>
            <person name="Ryu S."/>
            <person name="Song J.Y."/>
            <person name="Lee S.K."/>
        </authorList>
    </citation>
    <scope>NUCLEOTIDE SEQUENCE [LARGE SCALE GENOMIC DNA]</scope>
    <source>
        <tissue evidence="1">Muscle</tissue>
    </source>
</reference>
<dbReference type="Proteomes" id="UP000314294">
    <property type="component" value="Unassembled WGS sequence"/>
</dbReference>
<organism evidence="1 2">
    <name type="scientific">Liparis tanakae</name>
    <name type="common">Tanaka's snailfish</name>
    <dbReference type="NCBI Taxonomy" id="230148"/>
    <lineage>
        <taxon>Eukaryota</taxon>
        <taxon>Metazoa</taxon>
        <taxon>Chordata</taxon>
        <taxon>Craniata</taxon>
        <taxon>Vertebrata</taxon>
        <taxon>Euteleostomi</taxon>
        <taxon>Actinopterygii</taxon>
        <taxon>Neopterygii</taxon>
        <taxon>Teleostei</taxon>
        <taxon>Neoteleostei</taxon>
        <taxon>Acanthomorphata</taxon>
        <taxon>Eupercaria</taxon>
        <taxon>Perciformes</taxon>
        <taxon>Cottioidei</taxon>
        <taxon>Cottales</taxon>
        <taxon>Liparidae</taxon>
        <taxon>Liparis</taxon>
    </lineage>
</organism>
<dbReference type="InterPro" id="IPR039598">
    <property type="entry name" value="HMGXB3"/>
</dbReference>
<dbReference type="EMBL" id="SRLO01000145">
    <property type="protein sequence ID" value="TNN71841.1"/>
    <property type="molecule type" value="Genomic_DNA"/>
</dbReference>
<protein>
    <submittedName>
        <fullName evidence="1">Uncharacterized protein</fullName>
    </submittedName>
</protein>
<evidence type="ECO:0000313" key="1">
    <source>
        <dbReference type="EMBL" id="TNN71841.1"/>
    </source>
</evidence>
<evidence type="ECO:0000313" key="2">
    <source>
        <dbReference type="Proteomes" id="UP000314294"/>
    </source>
</evidence>
<comment type="caution">
    <text evidence="1">The sequence shown here is derived from an EMBL/GenBank/DDBJ whole genome shotgun (WGS) entry which is preliminary data.</text>
</comment>
<gene>
    <name evidence="1" type="ORF">EYF80_018012</name>
</gene>
<dbReference type="PANTHER" id="PTHR17609:SF4">
    <property type="match status" value="1"/>
</dbReference>
<dbReference type="AlphaFoldDB" id="A0A4Z2I242"/>
<sequence length="152" mass="17174">MTEYLAKHRRIPPLANIPLDVRTKEEPPPTCFIPKQDSLWTYVEHKYIPPPDVGTFKRPDLDTVTDTDLNIDIKKTWADLDKEMIAEGFTAGGVLHFSCTHGVVYYVNFLFGTESARDHVDGLLSFSSFPAIYISDVAGQVSRHMNNSYSHS</sequence>
<keyword evidence="2" id="KW-1185">Reference proteome</keyword>
<name>A0A4Z2I242_9TELE</name>
<dbReference type="OrthoDB" id="8446276at2759"/>
<accession>A0A4Z2I242</accession>
<dbReference type="PANTHER" id="PTHR17609">
    <property type="entry name" value="HMG DOMAIN-CONTAINING PROTEIN 3"/>
    <property type="match status" value="1"/>
</dbReference>